<evidence type="ECO:0000256" key="7">
    <source>
        <dbReference type="ARBA" id="ARBA00065810"/>
    </source>
</evidence>
<reference evidence="12 13" key="1">
    <citation type="submission" date="2016-02" db="EMBL/GenBank/DDBJ databases">
        <title>Comparative genomic and transcriptomic foundation for Pichia pastoris.</title>
        <authorList>
            <person name="Love K.R."/>
            <person name="Shah K.A."/>
            <person name="Whittaker C.A."/>
            <person name="Wu J."/>
            <person name="Bartlett M.C."/>
            <person name="Ma D."/>
            <person name="Leeson R.L."/>
            <person name="Priest M."/>
            <person name="Young S.K."/>
            <person name="Love J.C."/>
        </authorList>
    </citation>
    <scope>NUCLEOTIDE SEQUENCE [LARGE SCALE GENOMIC DNA]</scope>
    <source>
        <strain evidence="12 13">ATCC 28485</strain>
    </source>
</reference>
<dbReference type="Gene3D" id="2.40.50.100">
    <property type="match status" value="1"/>
</dbReference>
<dbReference type="GO" id="GO:0045254">
    <property type="term" value="C:pyruvate dehydrogenase complex"/>
    <property type="evidence" value="ECO:0007669"/>
    <property type="project" value="InterPro"/>
</dbReference>
<dbReference type="EMBL" id="CP014584">
    <property type="protein sequence ID" value="ANZ73812.1"/>
    <property type="molecule type" value="Genomic_DNA"/>
</dbReference>
<dbReference type="PROSITE" id="PS51826">
    <property type="entry name" value="PSBD"/>
    <property type="match status" value="1"/>
</dbReference>
<dbReference type="InterPro" id="IPR036625">
    <property type="entry name" value="E3-bd_dom_sf"/>
</dbReference>
<sequence>MLKQISRQFRQFPVSRRCLHGSSFRLGATVFDMPAMSPTMEKGGVVSWKVEEGEKFSGGDVLLEVETDKAQIEVEAQDDGVLAKILVPAGTNDIPVGKPIAFLAEQDDDLSTLEYPKLEETASKKVDSKPEKVEEKKEPQQPVEKKNTDGNGSGKLGNPQQTLLPSVELLLHENGLSKEDALSKIQATGPSGRILKGDVLAYLGKISPDLNVKISEYINNKSHLDLSKIQIRETKASGQSPQPSGDKSAKPEKPVKKEPLKIEKELTLAQAYSKEAMQRLLAIAEQHAYSAKLYQEDSEVIDPLFEEIVAPPRNAERFKTQFIVMPLDNNGVSTLKLTLLVNESVLDAKQRAQLFLDEVKDQLTQGNGGVSSSPQLEELF</sequence>
<evidence type="ECO:0000313" key="13">
    <source>
        <dbReference type="Proteomes" id="UP000094565"/>
    </source>
</evidence>
<dbReference type="PANTHER" id="PTHR23151:SF82">
    <property type="entry name" value="PYRUVATE DEHYDROGENASE COMPLEX PROTEIN X COMPONENT, MITOCHONDRIAL"/>
    <property type="match status" value="1"/>
</dbReference>
<dbReference type="PANTHER" id="PTHR23151">
    <property type="entry name" value="DIHYDROLIPOAMIDE ACETYL/SUCCINYL-TRANSFERASE-RELATED"/>
    <property type="match status" value="1"/>
</dbReference>
<dbReference type="Gene3D" id="4.10.320.10">
    <property type="entry name" value="E3-binding domain"/>
    <property type="match status" value="1"/>
</dbReference>
<dbReference type="PROSITE" id="PS00189">
    <property type="entry name" value="LIPOYL"/>
    <property type="match status" value="1"/>
</dbReference>
<gene>
    <name evidence="12" type="primary">PDX1</name>
    <name evidence="12" type="ORF">ATY40_BA7500812</name>
</gene>
<dbReference type="Pfam" id="PF00364">
    <property type="entry name" value="Biotin_lipoyl"/>
    <property type="match status" value="1"/>
</dbReference>
<keyword evidence="4" id="KW-0809">Transit peptide</keyword>
<feature type="compositionally biased region" description="Basic and acidic residues" evidence="9">
    <location>
        <begin position="121"/>
        <end position="148"/>
    </location>
</feature>
<dbReference type="CDD" id="cd06849">
    <property type="entry name" value="lipoyl_domain"/>
    <property type="match status" value="1"/>
</dbReference>
<evidence type="ECO:0000256" key="8">
    <source>
        <dbReference type="ARBA" id="ARBA00083110"/>
    </source>
</evidence>
<evidence type="ECO:0000313" key="12">
    <source>
        <dbReference type="EMBL" id="ANZ73812.1"/>
    </source>
</evidence>
<comment type="similarity">
    <text evidence="2">Belongs to the 2-oxoacid dehydrogenase family.</text>
</comment>
<comment type="subcellular location">
    <subcellularLocation>
        <location evidence="1">Mitochondrion matrix</location>
    </subcellularLocation>
</comment>
<feature type="domain" description="Peripheral subunit-binding (PSBD)" evidence="11">
    <location>
        <begin position="162"/>
        <end position="203"/>
    </location>
</feature>
<keyword evidence="13" id="KW-1185">Reference proteome</keyword>
<evidence type="ECO:0000259" key="10">
    <source>
        <dbReference type="PROSITE" id="PS50968"/>
    </source>
</evidence>
<evidence type="ECO:0000256" key="3">
    <source>
        <dbReference type="ARBA" id="ARBA00022823"/>
    </source>
</evidence>
<dbReference type="SUPFAM" id="SSF51230">
    <property type="entry name" value="Single hybrid motif"/>
    <property type="match status" value="1"/>
</dbReference>
<protein>
    <recommendedName>
        <fullName evidence="8">Dihydrolipoamide dehydrogenase-binding protein of pyruvate dehydrogenase complex</fullName>
    </recommendedName>
</protein>
<dbReference type="Proteomes" id="UP000094565">
    <property type="component" value="Chromosome 1"/>
</dbReference>
<dbReference type="AlphaFoldDB" id="A0A1B2J746"/>
<accession>A0A1B2J746</accession>
<dbReference type="PROSITE" id="PS50968">
    <property type="entry name" value="BIOTINYL_LIPOYL"/>
    <property type="match status" value="1"/>
</dbReference>
<evidence type="ECO:0000256" key="9">
    <source>
        <dbReference type="SAM" id="MobiDB-lite"/>
    </source>
</evidence>
<keyword evidence="3" id="KW-0450">Lipoyl</keyword>
<feature type="compositionally biased region" description="Polar residues" evidence="9">
    <location>
        <begin position="236"/>
        <end position="245"/>
    </location>
</feature>
<dbReference type="InterPro" id="IPR003016">
    <property type="entry name" value="2-oxoA_DH_lipoyl-BS"/>
</dbReference>
<evidence type="ECO:0000256" key="1">
    <source>
        <dbReference type="ARBA" id="ARBA00004305"/>
    </source>
</evidence>
<proteinExistence type="inferred from homology"/>
<organism evidence="12 13">
    <name type="scientific">Komagataella pastoris</name>
    <name type="common">Yeast</name>
    <name type="synonym">Pichia pastoris</name>
    <dbReference type="NCBI Taxonomy" id="4922"/>
    <lineage>
        <taxon>Eukaryota</taxon>
        <taxon>Fungi</taxon>
        <taxon>Dikarya</taxon>
        <taxon>Ascomycota</taxon>
        <taxon>Saccharomycotina</taxon>
        <taxon>Pichiomycetes</taxon>
        <taxon>Pichiales</taxon>
        <taxon>Pichiaceae</taxon>
        <taxon>Komagataella</taxon>
    </lineage>
</organism>
<dbReference type="GO" id="GO:0004742">
    <property type="term" value="F:dihydrolipoyllysine-residue acetyltransferase activity"/>
    <property type="evidence" value="ECO:0007669"/>
    <property type="project" value="TreeGrafter"/>
</dbReference>
<evidence type="ECO:0000259" key="11">
    <source>
        <dbReference type="PROSITE" id="PS51826"/>
    </source>
</evidence>
<feature type="region of interest" description="Disordered" evidence="9">
    <location>
        <begin position="121"/>
        <end position="160"/>
    </location>
</feature>
<feature type="domain" description="Lipoyl-binding" evidence="10">
    <location>
        <begin position="28"/>
        <end position="104"/>
    </location>
</feature>
<evidence type="ECO:0000256" key="2">
    <source>
        <dbReference type="ARBA" id="ARBA00007317"/>
    </source>
</evidence>
<dbReference type="OrthoDB" id="202158at2759"/>
<feature type="compositionally biased region" description="Basic and acidic residues" evidence="9">
    <location>
        <begin position="247"/>
        <end position="259"/>
    </location>
</feature>
<dbReference type="Pfam" id="PF02817">
    <property type="entry name" value="E3_binding"/>
    <property type="match status" value="1"/>
</dbReference>
<dbReference type="InterPro" id="IPR004167">
    <property type="entry name" value="PSBD"/>
</dbReference>
<comment type="function">
    <text evidence="6">Required for anchoring dihydrolipoamide dehydrogenase (E3) to the dihydrolipoamide transacetylase (E2) core of the pyruvate dehydrogenase complexes of eukaryotes. This specific binding is essential for a functional PDH complex.</text>
</comment>
<evidence type="ECO:0000256" key="6">
    <source>
        <dbReference type="ARBA" id="ARBA00059875"/>
    </source>
</evidence>
<feature type="region of interest" description="Disordered" evidence="9">
    <location>
        <begin position="233"/>
        <end position="259"/>
    </location>
</feature>
<dbReference type="GO" id="GO:0005759">
    <property type="term" value="C:mitochondrial matrix"/>
    <property type="evidence" value="ECO:0007669"/>
    <property type="project" value="UniProtKB-SubCell"/>
</dbReference>
<comment type="subunit">
    <text evidence="7">Eukaryotic pyruvate dehydrogenase (PDH) complexes are organized as a core consisting of the oligomeric dihydrolipoamide acetyl-transferase (E2), around which are arranged multiple copies of pyruvate dehydrogenase (E1), dihydrolipoamide dehydrogenase (E3) and protein X (E3BP) bound by non-covalent bonds.</text>
</comment>
<evidence type="ECO:0000256" key="5">
    <source>
        <dbReference type="ARBA" id="ARBA00023128"/>
    </source>
</evidence>
<dbReference type="InterPro" id="IPR000089">
    <property type="entry name" value="Biotin_lipoyl"/>
</dbReference>
<keyword evidence="5" id="KW-0496">Mitochondrion</keyword>
<dbReference type="InterPro" id="IPR011053">
    <property type="entry name" value="Single_hybrid_motif"/>
</dbReference>
<name>A0A1B2J746_PICPA</name>
<dbReference type="GO" id="GO:0006086">
    <property type="term" value="P:pyruvate decarboxylation to acetyl-CoA"/>
    <property type="evidence" value="ECO:0007669"/>
    <property type="project" value="InterPro"/>
</dbReference>
<dbReference type="FunFam" id="4.10.320.10:FF:000017">
    <property type="entry name" value="Pyruvate dehydrogenase complex protein X component, mitochondrial"/>
    <property type="match status" value="1"/>
</dbReference>
<evidence type="ECO:0000256" key="4">
    <source>
        <dbReference type="ARBA" id="ARBA00022946"/>
    </source>
</evidence>
<dbReference type="FunFam" id="2.40.50.100:FF:000010">
    <property type="entry name" value="Acetyltransferase component of pyruvate dehydrogenase complex"/>
    <property type="match status" value="1"/>
</dbReference>
<dbReference type="InterPro" id="IPR045257">
    <property type="entry name" value="E2/Pdx1"/>
</dbReference>
<dbReference type="SUPFAM" id="SSF47005">
    <property type="entry name" value="Peripheral subunit-binding domain of 2-oxo acid dehydrogenase complex"/>
    <property type="match status" value="1"/>
</dbReference>